<dbReference type="InterPro" id="IPR038765">
    <property type="entry name" value="Papain-like_cys_pep_sf"/>
</dbReference>
<dbReference type="PANTHER" id="PTHR46333">
    <property type="entry name" value="CYTOKINESIS PROTEIN 3"/>
    <property type="match status" value="1"/>
</dbReference>
<feature type="transmembrane region" description="Helical" evidence="1">
    <location>
        <begin position="14"/>
        <end position="31"/>
    </location>
</feature>
<reference evidence="3 4" key="1">
    <citation type="submission" date="2019-01" db="EMBL/GenBank/DDBJ databases">
        <title>Genome sequencing of strain FW100M-2.</title>
        <authorList>
            <person name="Heo J."/>
            <person name="Kim S.-J."/>
            <person name="Kim J.-S."/>
            <person name="Hong S.-B."/>
            <person name="Kwon S.-W."/>
        </authorList>
    </citation>
    <scope>NUCLEOTIDE SEQUENCE [LARGE SCALE GENOMIC DNA]</scope>
    <source>
        <strain evidence="3 4">FW100M-2</strain>
    </source>
</reference>
<dbReference type="RefSeq" id="WP_129443784.1">
    <property type="nucleotide sequence ID" value="NZ_CP035492.1"/>
</dbReference>
<dbReference type="KEGG" id="pprt:ET464_19325"/>
<feature type="transmembrane region" description="Helical" evidence="1">
    <location>
        <begin position="171"/>
        <end position="190"/>
    </location>
</feature>
<dbReference type="InterPro" id="IPR002931">
    <property type="entry name" value="Transglutaminase-like"/>
</dbReference>
<evidence type="ECO:0000313" key="4">
    <source>
        <dbReference type="Proteomes" id="UP000293568"/>
    </source>
</evidence>
<keyword evidence="1" id="KW-0472">Membrane</keyword>
<evidence type="ECO:0000313" key="3">
    <source>
        <dbReference type="EMBL" id="QAY68204.1"/>
    </source>
</evidence>
<dbReference type="SUPFAM" id="SSF54001">
    <property type="entry name" value="Cysteine proteinases"/>
    <property type="match status" value="1"/>
</dbReference>
<protein>
    <submittedName>
        <fullName evidence="3">Transglutaminase domain-containing protein</fullName>
    </submittedName>
</protein>
<dbReference type="Gene3D" id="3.10.620.30">
    <property type="match status" value="1"/>
</dbReference>
<dbReference type="InterPro" id="IPR052557">
    <property type="entry name" value="CAP/Cytokinesis_protein"/>
</dbReference>
<keyword evidence="1" id="KW-1133">Transmembrane helix</keyword>
<dbReference type="Pfam" id="PF01841">
    <property type="entry name" value="Transglut_core"/>
    <property type="match status" value="1"/>
</dbReference>
<gene>
    <name evidence="3" type="ORF">ET464_19325</name>
</gene>
<sequence>MMDGLLAIRNFEPVSAVVLLLLIGSLVQGIGRGASGSARRLFLFVWEAAVILVCLAASGRIAGLVSPAAADWLSRNVAVPERELGWIEQLWYTLWTSVRDFPLLRYGVIFLISYLLLRLMASLLEPYAVSLMGKLIGGRKRPAAEKLPGQQAASRAVGAVIGAIHGAGRSFVFMALLFVYVSLLPGWPLAGQIGQSPLYKQTADLLEPVAGKALAGKGPVLAEAVQAEFKNILERKYEIVDYNIPSDIGEAAKQITKSSATDEEKARALYRWVGTRISYDWDKADNYVENGVWKEQTPEETFAARKGVCIDYARLYAMMARSVGLEVRVVTGMGADGRGGFGPHAWNEVKLNGRWVPLDATWASSGDWFDAPHFEQTHIRDV</sequence>
<dbReference type="PANTHER" id="PTHR46333:SF2">
    <property type="entry name" value="CYTOKINESIS PROTEIN 3"/>
    <property type="match status" value="1"/>
</dbReference>
<accession>A0A4P6EYP5</accession>
<dbReference type="GO" id="GO:0005737">
    <property type="term" value="C:cytoplasm"/>
    <property type="evidence" value="ECO:0007669"/>
    <property type="project" value="TreeGrafter"/>
</dbReference>
<feature type="transmembrane region" description="Helical" evidence="1">
    <location>
        <begin position="103"/>
        <end position="124"/>
    </location>
</feature>
<dbReference type="EMBL" id="CP035492">
    <property type="protein sequence ID" value="QAY68204.1"/>
    <property type="molecule type" value="Genomic_DNA"/>
</dbReference>
<dbReference type="AlphaFoldDB" id="A0A4P6EYP5"/>
<evidence type="ECO:0000256" key="1">
    <source>
        <dbReference type="SAM" id="Phobius"/>
    </source>
</evidence>
<name>A0A4P6EYP5_9BACL</name>
<feature type="transmembrane region" description="Helical" evidence="1">
    <location>
        <begin position="43"/>
        <end position="65"/>
    </location>
</feature>
<keyword evidence="4" id="KW-1185">Reference proteome</keyword>
<evidence type="ECO:0000259" key="2">
    <source>
        <dbReference type="SMART" id="SM00460"/>
    </source>
</evidence>
<organism evidence="3 4">
    <name type="scientific">Paenibacillus protaetiae</name>
    <dbReference type="NCBI Taxonomy" id="2509456"/>
    <lineage>
        <taxon>Bacteria</taxon>
        <taxon>Bacillati</taxon>
        <taxon>Bacillota</taxon>
        <taxon>Bacilli</taxon>
        <taxon>Bacillales</taxon>
        <taxon>Paenibacillaceae</taxon>
        <taxon>Paenibacillus</taxon>
    </lineage>
</organism>
<dbReference type="OrthoDB" id="1817605at2"/>
<dbReference type="SMART" id="SM00460">
    <property type="entry name" value="TGc"/>
    <property type="match status" value="1"/>
</dbReference>
<dbReference type="Proteomes" id="UP000293568">
    <property type="component" value="Chromosome"/>
</dbReference>
<keyword evidence="1" id="KW-0812">Transmembrane</keyword>
<feature type="domain" description="Transglutaminase-like" evidence="2">
    <location>
        <begin position="301"/>
        <end position="362"/>
    </location>
</feature>
<proteinExistence type="predicted"/>